<evidence type="ECO:0000256" key="8">
    <source>
        <dbReference type="ARBA" id="ARBA00022801"/>
    </source>
</evidence>
<feature type="compositionally biased region" description="Acidic residues" evidence="13">
    <location>
        <begin position="696"/>
        <end position="739"/>
    </location>
</feature>
<evidence type="ECO:0000313" key="18">
    <source>
        <dbReference type="Proteomes" id="UP000494165"/>
    </source>
</evidence>
<keyword evidence="11" id="KW-0333">Golgi apparatus</keyword>
<accession>A0A8S1CB81</accession>
<dbReference type="InterPro" id="IPR000917">
    <property type="entry name" value="Sulfatase_N"/>
</dbReference>
<dbReference type="GO" id="GO:0009986">
    <property type="term" value="C:cell surface"/>
    <property type="evidence" value="ECO:0007669"/>
    <property type="project" value="UniProtKB-SubCell"/>
</dbReference>
<feature type="region of interest" description="Disordered" evidence="13">
    <location>
        <begin position="37"/>
        <end position="103"/>
    </location>
</feature>
<sequence length="975" mass="111563">MWAAIIGLLCLTIGGICALQQPNATAEDSTKIPIQRYPSQEQARNSGNNRIAQKPVENSHDQIQSRNPLPRTQEPAERRGNKHRKQNSFNSPLPTPGISSSSSRKPNIVLILTDDQDVELGSLQYMPYTNRLLRQEGAEFRHAYVTTPMCCPSRSSLLTGLLVHNHQVFTNNDNCSGNAWQAVYETRSFATYLSNNGYRTGYVGKYLNKYNGSYIPPGWREWSGLIMNSRFYNYSINKNGKRIRHGDDYAKDYYTDLIANDSIAFLKQSKQTFSKKPVMLVMSFPAPHGPEDSAPQYRDMFFNVTSHHTKSYNYAPNPDKQWILRVTQPMEPIHKHFTDLLMTKRLQTLQSVDMAVKRVYETLRDLGELDNTYIFYTSDHGYHLGQFGLVKGKSFPFEFDIKVPLLVRGPGIDPGTIIDDVVLNVDLAPTFLDLSGEDPPGHMDGKSIIPLLLKSSNRSRRKHFKSWPDTFLIESSGRRENYGKPSMSKTDRLNKECKSPVLQAPCQPRQKWYCVKDNGRWRKHKCKTSGVNRGGIRKQVQRKFLRSHLPPSHHQAMMRTGFVKTPLLRPQRSIRQKRRRRRGKRNLMGMIDAVVGGVTKQMHDLIQESNATAEFAVTDIVTATPNTTRTEAAKCRVTLQGTVNCSPSVYGNSKQWRRSKQDIDAKIAELKEQLESLKEIRKHLREKKPQINTPVEEIEPEEDESEEGNDDDGDENDDDNDDDADEDEEEEGTEGEDDLTKEFPIITTAPTTTTTKATPTQRLHLPKLSPTTARTTVNTTVFAGSIGTNHINGFFANRNGNVCICHPDTVAEERRRAKEQRQLKKERKLRRKSRLDLECLHERMNCFSHDNDHWKTEPLWREGPFCVCMNANNNTYSCLRTINATHNFLYCEFTTGHITYYNLRTDPYQLFNEAHKLLPTELTTLQARLAQLKDCRGALECRNNNPPRPINPEVFRRRKPACCHAISLKNTTFRI</sequence>
<name>A0A8S1CB81_9INSE</name>
<dbReference type="PROSITE" id="PS00523">
    <property type="entry name" value="SULFATASE_1"/>
    <property type="match status" value="1"/>
</dbReference>
<evidence type="ECO:0008006" key="19">
    <source>
        <dbReference type="Google" id="ProtNLM"/>
    </source>
</evidence>
<dbReference type="InterPro" id="IPR024607">
    <property type="entry name" value="Sulfatase_CS"/>
</dbReference>
<keyword evidence="6" id="KW-0479">Metal-binding</keyword>
<evidence type="ECO:0000256" key="2">
    <source>
        <dbReference type="ARBA" id="ARBA00004240"/>
    </source>
</evidence>
<evidence type="ECO:0000256" key="6">
    <source>
        <dbReference type="ARBA" id="ARBA00022723"/>
    </source>
</evidence>
<reference evidence="17 18" key="1">
    <citation type="submission" date="2020-04" db="EMBL/GenBank/DDBJ databases">
        <authorList>
            <person name="Alioto T."/>
            <person name="Alioto T."/>
            <person name="Gomez Garrido J."/>
        </authorList>
    </citation>
    <scope>NUCLEOTIDE SEQUENCE [LARGE SCALE GENOMIC DNA]</scope>
</reference>
<dbReference type="EMBL" id="CADEPI010000020">
    <property type="protein sequence ID" value="CAB3365395.1"/>
    <property type="molecule type" value="Genomic_DNA"/>
</dbReference>
<evidence type="ECO:0000256" key="4">
    <source>
        <dbReference type="ARBA" id="ARBA00004348"/>
    </source>
</evidence>
<dbReference type="FunFam" id="3.40.720.10:FF:000050">
    <property type="entry name" value="Extracellular sulfatase SULF-1"/>
    <property type="match status" value="1"/>
</dbReference>
<dbReference type="InterPro" id="IPR024609">
    <property type="entry name" value="Extracellular_sulfatase_C"/>
</dbReference>
<dbReference type="Proteomes" id="UP000494165">
    <property type="component" value="Unassembled WGS sequence"/>
</dbReference>
<protein>
    <recommendedName>
        <fullName evidence="19">Sulfatase N-terminal domain-containing protein</fullName>
    </recommendedName>
</protein>
<dbReference type="GO" id="GO:0005795">
    <property type="term" value="C:Golgi stack"/>
    <property type="evidence" value="ECO:0007669"/>
    <property type="project" value="UniProtKB-SubCell"/>
</dbReference>
<dbReference type="GO" id="GO:0005783">
    <property type="term" value="C:endoplasmic reticulum"/>
    <property type="evidence" value="ECO:0007669"/>
    <property type="project" value="UniProtKB-SubCell"/>
</dbReference>
<evidence type="ECO:0000256" key="11">
    <source>
        <dbReference type="ARBA" id="ARBA00023034"/>
    </source>
</evidence>
<gene>
    <name evidence="17" type="ORF">CLODIP_2_CD06073</name>
</gene>
<dbReference type="PANTHER" id="PTHR43108">
    <property type="entry name" value="N-ACETYLGLUCOSAMINE-6-SULFATASE FAMILY MEMBER"/>
    <property type="match status" value="1"/>
</dbReference>
<dbReference type="Pfam" id="PF00884">
    <property type="entry name" value="Sulfatase"/>
    <property type="match status" value="1"/>
</dbReference>
<dbReference type="PANTHER" id="PTHR43108:SF16">
    <property type="entry name" value="EXTRACELLULAR SULFATASE SULF-1 HOMOLOG"/>
    <property type="match status" value="1"/>
</dbReference>
<evidence type="ECO:0000256" key="14">
    <source>
        <dbReference type="SAM" id="SignalP"/>
    </source>
</evidence>
<evidence type="ECO:0000256" key="12">
    <source>
        <dbReference type="ARBA" id="ARBA00023180"/>
    </source>
</evidence>
<feature type="domain" description="Sulfatase N-terminal" evidence="15">
    <location>
        <begin position="106"/>
        <end position="436"/>
    </location>
</feature>
<feature type="compositionally biased region" description="Low complexity" evidence="13">
    <location>
        <begin position="747"/>
        <end position="760"/>
    </location>
</feature>
<proteinExistence type="inferred from homology"/>
<dbReference type="AlphaFoldDB" id="A0A8S1CB81"/>
<comment type="similarity">
    <text evidence="5">Belongs to the sulfatase family.</text>
</comment>
<evidence type="ECO:0000256" key="9">
    <source>
        <dbReference type="ARBA" id="ARBA00022824"/>
    </source>
</evidence>
<comment type="subcellular location">
    <subcellularLocation>
        <location evidence="3">Cell surface</location>
    </subcellularLocation>
    <subcellularLocation>
        <location evidence="2">Endoplasmic reticulum</location>
    </subcellularLocation>
    <subcellularLocation>
        <location evidence="4">Golgi apparatus</location>
        <location evidence="4">Golgi stack</location>
    </subcellularLocation>
</comment>
<evidence type="ECO:0000259" key="16">
    <source>
        <dbReference type="Pfam" id="PF12548"/>
    </source>
</evidence>
<keyword evidence="12" id="KW-0325">Glycoprotein</keyword>
<feature type="domain" description="Extracellular sulfatase C-terminal" evidence="16">
    <location>
        <begin position="609"/>
        <end position="690"/>
    </location>
</feature>
<dbReference type="PROSITE" id="PS00149">
    <property type="entry name" value="SULFATASE_2"/>
    <property type="match status" value="1"/>
</dbReference>
<comment type="cofactor">
    <cofactor evidence="1">
        <name>Ca(2+)</name>
        <dbReference type="ChEBI" id="CHEBI:29108"/>
    </cofactor>
</comment>
<feature type="compositionally biased region" description="Polar residues" evidence="13">
    <location>
        <begin position="37"/>
        <end position="51"/>
    </location>
</feature>
<evidence type="ECO:0000256" key="5">
    <source>
        <dbReference type="ARBA" id="ARBA00008779"/>
    </source>
</evidence>
<keyword evidence="7 14" id="KW-0732">Signal</keyword>
<evidence type="ECO:0000256" key="3">
    <source>
        <dbReference type="ARBA" id="ARBA00004241"/>
    </source>
</evidence>
<dbReference type="GO" id="GO:0005539">
    <property type="term" value="F:glycosaminoglycan binding"/>
    <property type="evidence" value="ECO:0007669"/>
    <property type="project" value="TreeGrafter"/>
</dbReference>
<evidence type="ECO:0000313" key="17">
    <source>
        <dbReference type="EMBL" id="CAB3365395.1"/>
    </source>
</evidence>
<evidence type="ECO:0000256" key="1">
    <source>
        <dbReference type="ARBA" id="ARBA00001913"/>
    </source>
</evidence>
<evidence type="ECO:0000256" key="13">
    <source>
        <dbReference type="SAM" id="MobiDB-lite"/>
    </source>
</evidence>
<organism evidence="17 18">
    <name type="scientific">Cloeon dipterum</name>
    <dbReference type="NCBI Taxonomy" id="197152"/>
    <lineage>
        <taxon>Eukaryota</taxon>
        <taxon>Metazoa</taxon>
        <taxon>Ecdysozoa</taxon>
        <taxon>Arthropoda</taxon>
        <taxon>Hexapoda</taxon>
        <taxon>Insecta</taxon>
        <taxon>Pterygota</taxon>
        <taxon>Palaeoptera</taxon>
        <taxon>Ephemeroptera</taxon>
        <taxon>Pisciforma</taxon>
        <taxon>Baetidae</taxon>
        <taxon>Cloeon</taxon>
    </lineage>
</organism>
<keyword evidence="18" id="KW-1185">Reference proteome</keyword>
<keyword evidence="10" id="KW-0106">Calcium</keyword>
<dbReference type="CDD" id="cd16147">
    <property type="entry name" value="G6S"/>
    <property type="match status" value="1"/>
</dbReference>
<comment type="caution">
    <text evidence="17">The sequence shown here is derived from an EMBL/GenBank/DDBJ whole genome shotgun (WGS) entry which is preliminary data.</text>
</comment>
<evidence type="ECO:0000256" key="7">
    <source>
        <dbReference type="ARBA" id="ARBA00022729"/>
    </source>
</evidence>
<evidence type="ECO:0000256" key="10">
    <source>
        <dbReference type="ARBA" id="ARBA00022837"/>
    </source>
</evidence>
<feature type="region of interest" description="Disordered" evidence="13">
    <location>
        <begin position="685"/>
        <end position="766"/>
    </location>
</feature>
<dbReference type="OrthoDB" id="96314at2759"/>
<keyword evidence="8" id="KW-0378">Hydrolase</keyword>
<dbReference type="Gene3D" id="3.40.720.10">
    <property type="entry name" value="Alkaline Phosphatase, subunit A"/>
    <property type="match status" value="1"/>
</dbReference>
<dbReference type="Pfam" id="PF12548">
    <property type="entry name" value="DUF3740"/>
    <property type="match status" value="1"/>
</dbReference>
<feature type="compositionally biased region" description="Polar residues" evidence="13">
    <location>
        <begin position="87"/>
        <end position="103"/>
    </location>
</feature>
<dbReference type="InterPro" id="IPR017850">
    <property type="entry name" value="Alkaline_phosphatase_core_sf"/>
</dbReference>
<dbReference type="SUPFAM" id="SSF53649">
    <property type="entry name" value="Alkaline phosphatase-like"/>
    <property type="match status" value="2"/>
</dbReference>
<evidence type="ECO:0000259" key="15">
    <source>
        <dbReference type="Pfam" id="PF00884"/>
    </source>
</evidence>
<keyword evidence="9" id="KW-0256">Endoplasmic reticulum</keyword>
<feature type="chain" id="PRO_5035877417" description="Sulfatase N-terminal domain-containing protein" evidence="14">
    <location>
        <begin position="19"/>
        <end position="975"/>
    </location>
</feature>
<dbReference type="GO" id="GO:0046872">
    <property type="term" value="F:metal ion binding"/>
    <property type="evidence" value="ECO:0007669"/>
    <property type="project" value="UniProtKB-KW"/>
</dbReference>
<dbReference type="GO" id="GO:0008449">
    <property type="term" value="F:N-acetylglucosamine-6-sulfatase activity"/>
    <property type="evidence" value="ECO:0007669"/>
    <property type="project" value="TreeGrafter"/>
</dbReference>
<feature type="signal peptide" evidence="14">
    <location>
        <begin position="1"/>
        <end position="18"/>
    </location>
</feature>